<dbReference type="RefSeq" id="WP_112332429.1">
    <property type="nucleotide sequence ID" value="NZ_JADPHD010000003.1"/>
</dbReference>
<organism evidence="2 3">
    <name type="scientific">Hydrogeniiclostridium mannosilyticum</name>
    <dbReference type="NCBI Taxonomy" id="2764322"/>
    <lineage>
        <taxon>Bacteria</taxon>
        <taxon>Bacillati</taxon>
        <taxon>Bacillota</taxon>
        <taxon>Clostridia</taxon>
        <taxon>Eubacteriales</taxon>
        <taxon>Acutalibacteraceae</taxon>
        <taxon>Hydrogeniiclostridium</taxon>
    </lineage>
</organism>
<dbReference type="AlphaFoldDB" id="A0A328UCB1"/>
<name>A0A328UCB1_9FIRM</name>
<evidence type="ECO:0000259" key="1">
    <source>
        <dbReference type="PROSITE" id="PS50995"/>
    </source>
</evidence>
<dbReference type="InterPro" id="IPR000835">
    <property type="entry name" value="HTH_MarR-typ"/>
</dbReference>
<dbReference type="Pfam" id="PF12802">
    <property type="entry name" value="MarR_2"/>
    <property type="match status" value="1"/>
</dbReference>
<dbReference type="SUPFAM" id="SSF46785">
    <property type="entry name" value="Winged helix' DNA-binding domain"/>
    <property type="match status" value="1"/>
</dbReference>
<dbReference type="Gene3D" id="1.10.10.10">
    <property type="entry name" value="Winged helix-like DNA-binding domain superfamily/Winged helix DNA-binding domain"/>
    <property type="match status" value="1"/>
</dbReference>
<evidence type="ECO:0000313" key="2">
    <source>
        <dbReference type="EMBL" id="RAQ29198.1"/>
    </source>
</evidence>
<dbReference type="InterPro" id="IPR039422">
    <property type="entry name" value="MarR/SlyA-like"/>
</dbReference>
<dbReference type="EMBL" id="QLYR01000003">
    <property type="protein sequence ID" value="RAQ29198.1"/>
    <property type="molecule type" value="Genomic_DNA"/>
</dbReference>
<dbReference type="GO" id="GO:0003700">
    <property type="term" value="F:DNA-binding transcription factor activity"/>
    <property type="evidence" value="ECO:0007669"/>
    <property type="project" value="InterPro"/>
</dbReference>
<dbReference type="PANTHER" id="PTHR33164">
    <property type="entry name" value="TRANSCRIPTIONAL REGULATOR, MARR FAMILY"/>
    <property type="match status" value="1"/>
</dbReference>
<accession>A0A328UCB1</accession>
<dbReference type="SMART" id="SM00347">
    <property type="entry name" value="HTH_MARR"/>
    <property type="match status" value="1"/>
</dbReference>
<comment type="caution">
    <text evidence="2">The sequence shown here is derived from an EMBL/GenBank/DDBJ whole genome shotgun (WGS) entry which is preliminary data.</text>
</comment>
<dbReference type="GO" id="GO:0006950">
    <property type="term" value="P:response to stress"/>
    <property type="evidence" value="ECO:0007669"/>
    <property type="project" value="TreeGrafter"/>
</dbReference>
<gene>
    <name evidence="2" type="ORF">DPQ25_06830</name>
</gene>
<proteinExistence type="predicted"/>
<keyword evidence="3" id="KW-1185">Reference proteome</keyword>
<dbReference type="PROSITE" id="PS50995">
    <property type="entry name" value="HTH_MARR_2"/>
    <property type="match status" value="1"/>
</dbReference>
<dbReference type="PANTHER" id="PTHR33164:SF99">
    <property type="entry name" value="MARR FAMILY REGULATORY PROTEIN"/>
    <property type="match status" value="1"/>
</dbReference>
<protein>
    <recommendedName>
        <fullName evidence="1">HTH marR-type domain-containing protein</fullName>
    </recommendedName>
</protein>
<evidence type="ECO:0000313" key="3">
    <source>
        <dbReference type="Proteomes" id="UP000249377"/>
    </source>
</evidence>
<sequence>MYKNKDDILIHAVFDMGPLLYKLVFQSSSHQEDLGVTRTQLQALILLAKKEPLNMTQLSKEMGVSRQQLTRVVDGLVEKRLAQRVESPVNRRMIFLQMTDKGRSLLEGTIQDCAEQLKKELSLLTEEEKDILIHSADILRGLSVRKAD</sequence>
<reference evidence="2 3" key="1">
    <citation type="submission" date="2018-06" db="EMBL/GenBank/DDBJ databases">
        <title>Noncontiguous genome sequence of Ruminococcaceae bacterium ASD2818.</title>
        <authorList>
            <person name="Chaplin A.V."/>
            <person name="Sokolova S.R."/>
            <person name="Kochetkova T.O."/>
            <person name="Goltsov A.Y."/>
            <person name="Trofimov D.Y."/>
            <person name="Efimov B.A."/>
        </authorList>
    </citation>
    <scope>NUCLEOTIDE SEQUENCE [LARGE SCALE GENOMIC DNA]</scope>
    <source>
        <strain evidence="2 3">ASD2818</strain>
    </source>
</reference>
<feature type="domain" description="HTH marR-type" evidence="1">
    <location>
        <begin position="6"/>
        <end position="141"/>
    </location>
</feature>
<dbReference type="Proteomes" id="UP000249377">
    <property type="component" value="Unassembled WGS sequence"/>
</dbReference>
<dbReference type="InterPro" id="IPR036390">
    <property type="entry name" value="WH_DNA-bd_sf"/>
</dbReference>
<dbReference type="PRINTS" id="PR00598">
    <property type="entry name" value="HTHMARR"/>
</dbReference>
<dbReference type="InterPro" id="IPR036388">
    <property type="entry name" value="WH-like_DNA-bd_sf"/>
</dbReference>